<dbReference type="EMBL" id="UARK01000001">
    <property type="protein sequence ID" value="SPW24460.1"/>
    <property type="molecule type" value="Genomic_DNA"/>
</dbReference>
<protein>
    <recommendedName>
        <fullName evidence="4">Secreted protein</fullName>
    </recommendedName>
</protein>
<reference evidence="2 3" key="1">
    <citation type="submission" date="2018-06" db="EMBL/GenBank/DDBJ databases">
        <authorList>
            <consortium name="Pathogen Informatics"/>
            <person name="Doyle S."/>
        </authorList>
    </citation>
    <scope>NUCLEOTIDE SEQUENCE [LARGE SCALE GENOMIC DNA]</scope>
    <source>
        <strain evidence="2 3">NCTC10254</strain>
    </source>
</reference>
<feature type="signal peptide" evidence="1">
    <location>
        <begin position="1"/>
        <end position="25"/>
    </location>
</feature>
<evidence type="ECO:0000256" key="1">
    <source>
        <dbReference type="SAM" id="SignalP"/>
    </source>
</evidence>
<evidence type="ECO:0000313" key="3">
    <source>
        <dbReference type="Proteomes" id="UP000249886"/>
    </source>
</evidence>
<sequence length="82" mass="8482">MRSIKIAITTACLALAATSFTPVSAGERFELPASVDSSLDFLSLSALPIYGPVIAYMVCASESSPGMPPGHCLREALAASSY</sequence>
<proteinExistence type="predicted"/>
<dbReference type="AlphaFoldDB" id="A0A6H9XPD4"/>
<gene>
    <name evidence="2" type="ORF">NCTC10254_00841</name>
</gene>
<comment type="caution">
    <text evidence="2">The sequence shown here is derived from an EMBL/GenBank/DDBJ whole genome shotgun (WGS) entry which is preliminary data.</text>
</comment>
<keyword evidence="1" id="KW-0732">Signal</keyword>
<dbReference type="GeneID" id="84575290"/>
<feature type="chain" id="PRO_5043215341" description="Secreted protein" evidence="1">
    <location>
        <begin position="26"/>
        <end position="82"/>
    </location>
</feature>
<evidence type="ECO:0008006" key="4">
    <source>
        <dbReference type="Google" id="ProtNLM"/>
    </source>
</evidence>
<dbReference type="Proteomes" id="UP000249886">
    <property type="component" value="Unassembled WGS sequence"/>
</dbReference>
<evidence type="ECO:0000313" key="2">
    <source>
        <dbReference type="EMBL" id="SPW24460.1"/>
    </source>
</evidence>
<dbReference type="RefSeq" id="WP_005526726.1">
    <property type="nucleotide sequence ID" value="NZ_CP050134.2"/>
</dbReference>
<accession>A0A6H9XPD4</accession>
<name>A0A6H9XPD4_9CORY</name>
<organism evidence="2 3">
    <name type="scientific">Corynebacterium matruchotii</name>
    <dbReference type="NCBI Taxonomy" id="43768"/>
    <lineage>
        <taxon>Bacteria</taxon>
        <taxon>Bacillati</taxon>
        <taxon>Actinomycetota</taxon>
        <taxon>Actinomycetes</taxon>
        <taxon>Mycobacteriales</taxon>
        <taxon>Corynebacteriaceae</taxon>
        <taxon>Corynebacterium</taxon>
    </lineage>
</organism>